<evidence type="ECO:0000256" key="4">
    <source>
        <dbReference type="ARBA" id="ARBA00022989"/>
    </source>
</evidence>
<evidence type="ECO:0000256" key="1">
    <source>
        <dbReference type="ARBA" id="ARBA00004141"/>
    </source>
</evidence>
<dbReference type="PANTHER" id="PTHR10838">
    <property type="entry name" value="SYNAPTOGYRIN"/>
    <property type="match status" value="1"/>
</dbReference>
<reference evidence="9 10" key="1">
    <citation type="submission" date="2024-08" db="EMBL/GenBank/DDBJ databases">
        <authorList>
            <person name="Cucini C."/>
            <person name="Frati F."/>
        </authorList>
    </citation>
    <scope>NUCLEOTIDE SEQUENCE [LARGE SCALE GENOMIC DNA]</scope>
</reference>
<comment type="similarity">
    <text evidence="2">Belongs to the synaptogyrin family.</text>
</comment>
<keyword evidence="5 6" id="KW-0472">Membrane</keyword>
<evidence type="ECO:0000256" key="2">
    <source>
        <dbReference type="ARBA" id="ARBA00010252"/>
    </source>
</evidence>
<organism evidence="9 10">
    <name type="scientific">Orchesella dallaii</name>
    <dbReference type="NCBI Taxonomy" id="48710"/>
    <lineage>
        <taxon>Eukaryota</taxon>
        <taxon>Metazoa</taxon>
        <taxon>Ecdysozoa</taxon>
        <taxon>Arthropoda</taxon>
        <taxon>Hexapoda</taxon>
        <taxon>Collembola</taxon>
        <taxon>Entomobryomorpha</taxon>
        <taxon>Entomobryoidea</taxon>
        <taxon>Orchesellidae</taxon>
        <taxon>Orchesellinae</taxon>
        <taxon>Orchesella</taxon>
    </lineage>
</organism>
<evidence type="ECO:0000256" key="5">
    <source>
        <dbReference type="ARBA" id="ARBA00023136"/>
    </source>
</evidence>
<dbReference type="PROSITE" id="PS51225">
    <property type="entry name" value="MARVEL"/>
    <property type="match status" value="1"/>
</dbReference>
<feature type="transmembrane region" description="Helical" evidence="7">
    <location>
        <begin position="143"/>
        <end position="162"/>
    </location>
</feature>
<protein>
    <recommendedName>
        <fullName evidence="8">MARVEL domain-containing protein</fullName>
    </recommendedName>
</protein>
<gene>
    <name evidence="9" type="ORF">ODALV1_LOCUS19993</name>
</gene>
<comment type="subcellular location">
    <subcellularLocation>
        <location evidence="1">Membrane</location>
        <topology evidence="1">Multi-pass membrane protein</topology>
    </subcellularLocation>
</comment>
<dbReference type="Pfam" id="PF01284">
    <property type="entry name" value="MARVEL"/>
    <property type="match status" value="1"/>
</dbReference>
<feature type="transmembrane region" description="Helical" evidence="7">
    <location>
        <begin position="97"/>
        <end position="123"/>
    </location>
</feature>
<feature type="transmembrane region" description="Helical" evidence="7">
    <location>
        <begin position="20"/>
        <end position="43"/>
    </location>
</feature>
<dbReference type="InterPro" id="IPR016579">
    <property type="entry name" value="Synaptogyrin"/>
</dbReference>
<keyword evidence="3 6" id="KW-0812">Transmembrane</keyword>
<evidence type="ECO:0000259" key="8">
    <source>
        <dbReference type="PROSITE" id="PS51225"/>
    </source>
</evidence>
<evidence type="ECO:0000256" key="6">
    <source>
        <dbReference type="PROSITE-ProRule" id="PRU00581"/>
    </source>
</evidence>
<feature type="transmembrane region" description="Helical" evidence="7">
    <location>
        <begin position="63"/>
        <end position="85"/>
    </location>
</feature>
<dbReference type="Proteomes" id="UP001642540">
    <property type="component" value="Unassembled WGS sequence"/>
</dbReference>
<evidence type="ECO:0000256" key="7">
    <source>
        <dbReference type="SAM" id="Phobius"/>
    </source>
</evidence>
<proteinExistence type="inferred from homology"/>
<accession>A0ABP1RDJ0</accession>
<evidence type="ECO:0000256" key="3">
    <source>
        <dbReference type="ARBA" id="ARBA00022692"/>
    </source>
</evidence>
<evidence type="ECO:0000313" key="10">
    <source>
        <dbReference type="Proteomes" id="UP001642540"/>
    </source>
</evidence>
<comment type="caution">
    <text evidence="9">The sequence shown here is derived from an EMBL/GenBank/DDBJ whole genome shotgun (WGS) entry which is preliminary data.</text>
</comment>
<name>A0ABP1RDJ0_9HEXA</name>
<sequence>MPLLWETVSKIIYDRKNPTIFRVLCLICAIVVYGTITVEAWTIDTKKGRETCLYNDTGGACNFGMAVGFIAVVASIGFIMGEYVVEKTQLIVRRQDYFLLDCVFSSIWAFLYFLCFCILKNQWGKVEEENLPEDAGIGSVKMAIFFSFLSVIFWSICVYYAYVRLQAIKAEEAYAAEGGLGISKFPDNNAAVMIGVTPTTPSVPVPGSAPPVVTGLQTFNVAY</sequence>
<keyword evidence="10" id="KW-1185">Reference proteome</keyword>
<dbReference type="PANTHER" id="PTHR10838:SF20">
    <property type="entry name" value="SYNAPTOGYRIN"/>
    <property type="match status" value="1"/>
</dbReference>
<dbReference type="EMBL" id="CAXLJM020000068">
    <property type="protein sequence ID" value="CAL8122879.1"/>
    <property type="molecule type" value="Genomic_DNA"/>
</dbReference>
<keyword evidence="4 7" id="KW-1133">Transmembrane helix</keyword>
<dbReference type="InterPro" id="IPR008253">
    <property type="entry name" value="Marvel"/>
</dbReference>
<evidence type="ECO:0000313" key="9">
    <source>
        <dbReference type="EMBL" id="CAL8122879.1"/>
    </source>
</evidence>
<feature type="domain" description="MARVEL" evidence="8">
    <location>
        <begin position="13"/>
        <end position="166"/>
    </location>
</feature>